<sequence length="125" mass="13585">MTRVPRLTVLAALLLGACANADAPSSLRAATAGAGQDSILRQRCEAEAERVVLFRDRGQAVRNDDAMFMTDATNNIPTLRVQSDAYNQRSRREELVRECIRSAQAGPQPVDAAPSSTTTRGRRTN</sequence>
<dbReference type="PROSITE" id="PS51257">
    <property type="entry name" value="PROKAR_LIPOPROTEIN"/>
    <property type="match status" value="1"/>
</dbReference>
<organism evidence="3 4">
    <name type="scientific">Roseomonas alba</name>
    <dbReference type="NCBI Taxonomy" id="2846776"/>
    <lineage>
        <taxon>Bacteria</taxon>
        <taxon>Pseudomonadati</taxon>
        <taxon>Pseudomonadota</taxon>
        <taxon>Alphaproteobacteria</taxon>
        <taxon>Acetobacterales</taxon>
        <taxon>Roseomonadaceae</taxon>
        <taxon>Roseomonas</taxon>
    </lineage>
</organism>
<dbReference type="EMBL" id="JAHYBZ010000002">
    <property type="protein sequence ID" value="MBW6397464.1"/>
    <property type="molecule type" value="Genomic_DNA"/>
</dbReference>
<evidence type="ECO:0000313" key="3">
    <source>
        <dbReference type="EMBL" id="MBW6397464.1"/>
    </source>
</evidence>
<name>A0ABS7A589_9PROT</name>
<keyword evidence="4" id="KW-1185">Reference proteome</keyword>
<feature type="chain" id="PRO_5047094984" evidence="2">
    <location>
        <begin position="22"/>
        <end position="125"/>
    </location>
</feature>
<reference evidence="3 4" key="1">
    <citation type="submission" date="2021-07" db="EMBL/GenBank/DDBJ databases">
        <authorList>
            <person name="So Y."/>
        </authorList>
    </citation>
    <scope>NUCLEOTIDE SEQUENCE [LARGE SCALE GENOMIC DNA]</scope>
    <source>
        <strain evidence="3 4">HJA6</strain>
    </source>
</reference>
<gene>
    <name evidence="3" type="ORF">KPL78_06370</name>
</gene>
<keyword evidence="2" id="KW-0732">Signal</keyword>
<proteinExistence type="predicted"/>
<accession>A0ABS7A589</accession>
<evidence type="ECO:0000313" key="4">
    <source>
        <dbReference type="Proteomes" id="UP001196565"/>
    </source>
</evidence>
<dbReference type="Proteomes" id="UP001196565">
    <property type="component" value="Unassembled WGS sequence"/>
</dbReference>
<comment type="caution">
    <text evidence="3">The sequence shown here is derived from an EMBL/GenBank/DDBJ whole genome shotgun (WGS) entry which is preliminary data.</text>
</comment>
<protein>
    <submittedName>
        <fullName evidence="3">Uncharacterized protein</fullName>
    </submittedName>
</protein>
<dbReference type="RefSeq" id="WP_219762078.1">
    <property type="nucleotide sequence ID" value="NZ_JAHYBZ010000002.1"/>
</dbReference>
<feature type="region of interest" description="Disordered" evidence="1">
    <location>
        <begin position="101"/>
        <end position="125"/>
    </location>
</feature>
<feature type="signal peptide" evidence="2">
    <location>
        <begin position="1"/>
        <end position="21"/>
    </location>
</feature>
<evidence type="ECO:0000256" key="1">
    <source>
        <dbReference type="SAM" id="MobiDB-lite"/>
    </source>
</evidence>
<evidence type="ECO:0000256" key="2">
    <source>
        <dbReference type="SAM" id="SignalP"/>
    </source>
</evidence>